<comment type="caution">
    <text evidence="2">The sequence shown here is derived from an EMBL/GenBank/DDBJ whole genome shotgun (WGS) entry which is preliminary data.</text>
</comment>
<accession>A0AAI9E7P7</accession>
<dbReference type="Proteomes" id="UP001296104">
    <property type="component" value="Unassembled WGS sequence"/>
</dbReference>
<gene>
    <name evidence="2" type="ORF">LECACI_7A001505</name>
</gene>
<name>A0AAI9E7P7_9PEZI</name>
<sequence>MTSTEEPPGLLTIPYDIRFLIYQHLFPPGSQIYVQALPHASGQYTAARPLMAIHPSGSRISTELLLTNRRLGTEGSEYLYNSYLFNVIGLKPDCLSNYERIADVMRKYAREEVHVDPFSNGEHSKTMCMSIYCGQDKSDAVSRRNRGLYVDLRDMIEECRAQGWYTGREEGFQDRPVWVRWKEKWDRYAEGSPLLPFLLAILVLAATTSVFGLSVFSGLAQRWYFIGGEQGEML</sequence>
<feature type="transmembrane region" description="Helical" evidence="1">
    <location>
        <begin position="194"/>
        <end position="216"/>
    </location>
</feature>
<protein>
    <submittedName>
        <fullName evidence="2">Uncharacterized protein</fullName>
    </submittedName>
</protein>
<reference evidence="2" key="1">
    <citation type="submission" date="2023-11" db="EMBL/GenBank/DDBJ databases">
        <authorList>
            <person name="Alioto T."/>
            <person name="Alioto T."/>
            <person name="Gomez Garrido J."/>
        </authorList>
    </citation>
    <scope>NUCLEOTIDE SEQUENCE</scope>
</reference>
<keyword evidence="1" id="KW-0472">Membrane</keyword>
<keyword evidence="1" id="KW-0812">Transmembrane</keyword>
<organism evidence="2 3">
    <name type="scientific">Lecanosticta acicola</name>
    <dbReference type="NCBI Taxonomy" id="111012"/>
    <lineage>
        <taxon>Eukaryota</taxon>
        <taxon>Fungi</taxon>
        <taxon>Dikarya</taxon>
        <taxon>Ascomycota</taxon>
        <taxon>Pezizomycotina</taxon>
        <taxon>Dothideomycetes</taxon>
        <taxon>Dothideomycetidae</taxon>
        <taxon>Mycosphaerellales</taxon>
        <taxon>Mycosphaerellaceae</taxon>
        <taxon>Lecanosticta</taxon>
    </lineage>
</organism>
<evidence type="ECO:0000256" key="1">
    <source>
        <dbReference type="SAM" id="Phobius"/>
    </source>
</evidence>
<dbReference type="AlphaFoldDB" id="A0AAI9E7P7"/>
<keyword evidence="1" id="KW-1133">Transmembrane helix</keyword>
<proteinExistence type="predicted"/>
<keyword evidence="3" id="KW-1185">Reference proteome</keyword>
<dbReference type="EMBL" id="CAVMBE010000006">
    <property type="protein sequence ID" value="CAK3841524.1"/>
    <property type="molecule type" value="Genomic_DNA"/>
</dbReference>
<evidence type="ECO:0000313" key="3">
    <source>
        <dbReference type="Proteomes" id="UP001296104"/>
    </source>
</evidence>
<evidence type="ECO:0000313" key="2">
    <source>
        <dbReference type="EMBL" id="CAK3841524.1"/>
    </source>
</evidence>